<dbReference type="GO" id="GO:0008236">
    <property type="term" value="F:serine-type peptidase activity"/>
    <property type="evidence" value="ECO:0007669"/>
    <property type="project" value="UniProtKB-KW"/>
</dbReference>
<dbReference type="Proteomes" id="UP000028730">
    <property type="component" value="Unassembled WGS sequence"/>
</dbReference>
<evidence type="ECO:0000256" key="2">
    <source>
        <dbReference type="ARBA" id="ARBA00022670"/>
    </source>
</evidence>
<dbReference type="PANTHER" id="PTHR20842:SF0">
    <property type="entry name" value="ALPHA-ASPARTYL DIPEPTIDASE"/>
    <property type="match status" value="1"/>
</dbReference>
<dbReference type="Gene3D" id="3.40.50.880">
    <property type="match status" value="1"/>
</dbReference>
<comment type="similarity">
    <text evidence="1">Belongs to the peptidase S51 family.</text>
</comment>
<evidence type="ECO:0000256" key="3">
    <source>
        <dbReference type="ARBA" id="ARBA00022801"/>
    </source>
</evidence>
<name>A0A080N1Y6_9BIFI</name>
<dbReference type="PANTHER" id="PTHR20842">
    <property type="entry name" value="PROTEASE S51 ALPHA-ASPARTYL DIPEPTIDASE"/>
    <property type="match status" value="1"/>
</dbReference>
<accession>A0A080N1Y6</accession>
<dbReference type="InterPro" id="IPR005320">
    <property type="entry name" value="Peptidase_S51"/>
</dbReference>
<dbReference type="RefSeq" id="WP_044086401.1">
    <property type="nucleotide sequence ID" value="NZ_ATLK01000001.1"/>
</dbReference>
<evidence type="ECO:0000313" key="5">
    <source>
        <dbReference type="EMBL" id="KFF30893.1"/>
    </source>
</evidence>
<keyword evidence="3 5" id="KW-0378">Hydrolase</keyword>
<evidence type="ECO:0000313" key="6">
    <source>
        <dbReference type="Proteomes" id="UP000028730"/>
    </source>
</evidence>
<evidence type="ECO:0000256" key="1">
    <source>
        <dbReference type="ARBA" id="ARBA00006534"/>
    </source>
</evidence>
<keyword evidence="6" id="KW-1185">Reference proteome</keyword>
<dbReference type="GO" id="GO:0006508">
    <property type="term" value="P:proteolysis"/>
    <property type="evidence" value="ECO:0007669"/>
    <property type="project" value="UniProtKB-KW"/>
</dbReference>
<keyword evidence="5" id="KW-0224">Dipeptidase</keyword>
<gene>
    <name evidence="5" type="ORF">BBOMB_0212</name>
</gene>
<proteinExistence type="inferred from homology"/>
<keyword evidence="2" id="KW-0645">Protease</keyword>
<organism evidence="5 6">
    <name type="scientific">Bifidobacterium bombi DSM 19703</name>
    <dbReference type="NCBI Taxonomy" id="1341695"/>
    <lineage>
        <taxon>Bacteria</taxon>
        <taxon>Bacillati</taxon>
        <taxon>Actinomycetota</taxon>
        <taxon>Actinomycetes</taxon>
        <taxon>Bifidobacteriales</taxon>
        <taxon>Bifidobacteriaceae</taxon>
        <taxon>Bifidobacterium</taxon>
    </lineage>
</organism>
<dbReference type="OrthoDB" id="3373764at2"/>
<dbReference type="AlphaFoldDB" id="A0A080N1Y6"/>
<evidence type="ECO:0000256" key="4">
    <source>
        <dbReference type="ARBA" id="ARBA00022825"/>
    </source>
</evidence>
<dbReference type="EMBL" id="ATLK01000001">
    <property type="protein sequence ID" value="KFF30893.1"/>
    <property type="molecule type" value="Genomic_DNA"/>
</dbReference>
<dbReference type="eggNOG" id="COG3340">
    <property type="taxonomic scope" value="Bacteria"/>
</dbReference>
<dbReference type="InterPro" id="IPR029062">
    <property type="entry name" value="Class_I_gatase-like"/>
</dbReference>
<dbReference type="EC" id="3.4.13.21" evidence="5"/>
<keyword evidence="4" id="KW-0720">Serine protease</keyword>
<comment type="caution">
    <text evidence="5">The sequence shown here is derived from an EMBL/GenBank/DDBJ whole genome shotgun (WGS) entry which is preliminary data.</text>
</comment>
<sequence>MSNLVLSSRLVPAIRSLRRLGAPRSGAKLVYIPTADMGDWRRKPVSRHLNIRRLTQAGFNVHVLDVAHATPNEVESELRGADVICVGGGNTFYLMQELRRSGAADVLVEEVDAGKPYIGVSAGAVVAGPDIGYIAPMDDPAKGRFLQTCKGLGLVDFRVVPHVGAALLGRAAASIVRLQENLAASMAGRQPLSSKLELLTDREGIVINGAKAIRLAI</sequence>
<dbReference type="SUPFAM" id="SSF52317">
    <property type="entry name" value="Class I glutamine amidotransferase-like"/>
    <property type="match status" value="1"/>
</dbReference>
<reference evidence="5 6" key="1">
    <citation type="journal article" date="2014" name="Appl. Environ. Microbiol.">
        <title>Genomic encyclopedia of type strains of the genus Bifidobacterium.</title>
        <authorList>
            <person name="Milani C."/>
            <person name="Lugli G.A."/>
            <person name="Duranti S."/>
            <person name="Turroni F."/>
            <person name="Bottacini F."/>
            <person name="Mangifesta M."/>
            <person name="Sanchez B."/>
            <person name="Viappiani A."/>
            <person name="Mancabelli L."/>
            <person name="Taminiau B."/>
            <person name="Delcenserie V."/>
            <person name="Barrangou R."/>
            <person name="Margolles A."/>
            <person name="van Sinderen D."/>
            <person name="Ventura M."/>
        </authorList>
    </citation>
    <scope>NUCLEOTIDE SEQUENCE [LARGE SCALE GENOMIC DNA]</scope>
    <source>
        <strain evidence="5 6">DSM 19703</strain>
    </source>
</reference>
<dbReference type="GO" id="GO:0016805">
    <property type="term" value="F:dipeptidase activity"/>
    <property type="evidence" value="ECO:0007669"/>
    <property type="project" value="UniProtKB-KW"/>
</dbReference>
<protein>
    <submittedName>
        <fullName evidence="5">Peptidase E</fullName>
        <ecNumber evidence="5">3.4.13.21</ecNumber>
    </submittedName>
</protein>
<dbReference type="STRING" id="1341695.BBOMB_0212"/>
<dbReference type="Pfam" id="PF03575">
    <property type="entry name" value="Peptidase_S51"/>
    <property type="match status" value="1"/>
</dbReference>